<evidence type="ECO:0000256" key="11">
    <source>
        <dbReference type="SAM" id="Phobius"/>
    </source>
</evidence>
<evidence type="ECO:0000256" key="9">
    <source>
        <dbReference type="ARBA" id="ARBA00023180"/>
    </source>
</evidence>
<keyword evidence="8 11" id="KW-0472">Membrane</keyword>
<evidence type="ECO:0000313" key="14">
    <source>
        <dbReference type="Proteomes" id="UP001347796"/>
    </source>
</evidence>
<dbReference type="InterPro" id="IPR003406">
    <property type="entry name" value="Glyco_trans_14"/>
</dbReference>
<feature type="signal peptide" evidence="12">
    <location>
        <begin position="1"/>
        <end position="15"/>
    </location>
</feature>
<dbReference type="EMBL" id="JAZGQO010000010">
    <property type="protein sequence ID" value="KAK6175507.1"/>
    <property type="molecule type" value="Genomic_DNA"/>
</dbReference>
<dbReference type="PANTHER" id="PTHR19297:SF191">
    <property type="entry name" value="PROTEIN XYLOSYLTRANSFERASE"/>
    <property type="match status" value="1"/>
</dbReference>
<dbReference type="Proteomes" id="UP001347796">
    <property type="component" value="Unassembled WGS sequence"/>
</dbReference>
<evidence type="ECO:0000256" key="6">
    <source>
        <dbReference type="ARBA" id="ARBA00022968"/>
    </source>
</evidence>
<comment type="similarity">
    <text evidence="10">Belongs to the glycosyltransferase 14 family.</text>
</comment>
<dbReference type="AlphaFoldDB" id="A0AAN8JDK9"/>
<sequence length="490" mass="56483">MVLPIFLSVICSATAIVFVSINCPGPQSLILSYLFIFFVQGLLKSFTVFISLQLLIVLYLIIQADYLRHGFLTSKSIRSSLQFYRIFDPNVVIALKDAYYKTHYQKCQYSVVKENAVNCGKLFTPEVISSEPVSSKSVNKTMLCNIKNITKNCQLFRQINGYDDKAVTKEEEEFPLAFGIRIHTSPHQAEQLLRMIYRPQNFYCFHVDYRSHINVFESMNSIANCFTNVVVLSNISTIYSSIRLVEADLLCMKEALKSGIKWKYYMNMAGQEIPIKTNLEIVRICQLLDGLNDISTHHPSMNRLMYHHKLEKTGPNKTNVTKQPFDGNITFRKGSAYGMLCRDFVHFAVNSNIAKKLLEYLADTYAPEETFMSTLNYIPGTPGGSNFSIAHRTRTFLSRAMIWHWDRVKCSGRYRRSVCVFNNGALPWLAEQPQVILNKVDANYDQIIIDCLEEYLHNKTQKAELLNFNYTEYQRFPHISTKKLKQYTIS</sequence>
<organism evidence="13 14">
    <name type="scientific">Patella caerulea</name>
    <name type="common">Rayed Mediterranean limpet</name>
    <dbReference type="NCBI Taxonomy" id="87958"/>
    <lineage>
        <taxon>Eukaryota</taxon>
        <taxon>Metazoa</taxon>
        <taxon>Spiralia</taxon>
        <taxon>Lophotrochozoa</taxon>
        <taxon>Mollusca</taxon>
        <taxon>Gastropoda</taxon>
        <taxon>Patellogastropoda</taxon>
        <taxon>Patelloidea</taxon>
        <taxon>Patellidae</taxon>
        <taxon>Patella</taxon>
    </lineage>
</organism>
<gene>
    <name evidence="13" type="ORF">SNE40_013959</name>
</gene>
<comment type="pathway">
    <text evidence="2">Protein modification; protein glycosylation.</text>
</comment>
<dbReference type="GO" id="GO:0008375">
    <property type="term" value="F:acetylglucosaminyltransferase activity"/>
    <property type="evidence" value="ECO:0007669"/>
    <property type="project" value="TreeGrafter"/>
</dbReference>
<comment type="caution">
    <text evidence="13">The sequence shown here is derived from an EMBL/GenBank/DDBJ whole genome shotgun (WGS) entry which is preliminary data.</text>
</comment>
<comment type="subcellular location">
    <subcellularLocation>
        <location evidence="1">Membrane</location>
        <topology evidence="1">Single-pass type II membrane protein</topology>
    </subcellularLocation>
</comment>
<feature type="chain" id="PRO_5042980966" evidence="12">
    <location>
        <begin position="16"/>
        <end position="490"/>
    </location>
</feature>
<keyword evidence="6" id="KW-0735">Signal-anchor</keyword>
<evidence type="ECO:0000256" key="12">
    <source>
        <dbReference type="SAM" id="SignalP"/>
    </source>
</evidence>
<evidence type="ECO:0000256" key="8">
    <source>
        <dbReference type="ARBA" id="ARBA00023136"/>
    </source>
</evidence>
<evidence type="ECO:0000256" key="5">
    <source>
        <dbReference type="ARBA" id="ARBA00022692"/>
    </source>
</evidence>
<keyword evidence="14" id="KW-1185">Reference proteome</keyword>
<reference evidence="13 14" key="1">
    <citation type="submission" date="2024-01" db="EMBL/GenBank/DDBJ databases">
        <title>The genome of the rayed Mediterranean limpet Patella caerulea (Linnaeus, 1758).</title>
        <authorList>
            <person name="Anh-Thu Weber A."/>
            <person name="Halstead-Nussloch G."/>
        </authorList>
    </citation>
    <scope>NUCLEOTIDE SEQUENCE [LARGE SCALE GENOMIC DNA]</scope>
    <source>
        <strain evidence="13">AATW-2023a</strain>
        <tissue evidence="13">Whole specimen</tissue>
    </source>
</reference>
<evidence type="ECO:0000256" key="4">
    <source>
        <dbReference type="ARBA" id="ARBA00022679"/>
    </source>
</evidence>
<name>A0AAN8JDK9_PATCE</name>
<dbReference type="PANTHER" id="PTHR19297">
    <property type="entry name" value="GLYCOSYLTRANSFERASE 14 FAMILY MEMBER"/>
    <property type="match status" value="1"/>
</dbReference>
<evidence type="ECO:0000256" key="1">
    <source>
        <dbReference type="ARBA" id="ARBA00004606"/>
    </source>
</evidence>
<evidence type="ECO:0000313" key="13">
    <source>
        <dbReference type="EMBL" id="KAK6175507.1"/>
    </source>
</evidence>
<feature type="transmembrane region" description="Helical" evidence="11">
    <location>
        <begin position="29"/>
        <end position="62"/>
    </location>
</feature>
<evidence type="ECO:0000256" key="7">
    <source>
        <dbReference type="ARBA" id="ARBA00022989"/>
    </source>
</evidence>
<dbReference type="Pfam" id="PF02485">
    <property type="entry name" value="Branch"/>
    <property type="match status" value="1"/>
</dbReference>
<accession>A0AAN8JDK9</accession>
<keyword evidence="9" id="KW-0325">Glycoprotein</keyword>
<keyword evidence="12" id="KW-0732">Signal</keyword>
<protein>
    <submittedName>
        <fullName evidence="13">Uncharacterized protein</fullName>
    </submittedName>
</protein>
<proteinExistence type="inferred from homology"/>
<dbReference type="GO" id="GO:0016020">
    <property type="term" value="C:membrane"/>
    <property type="evidence" value="ECO:0007669"/>
    <property type="project" value="UniProtKB-SubCell"/>
</dbReference>
<evidence type="ECO:0000256" key="2">
    <source>
        <dbReference type="ARBA" id="ARBA00004922"/>
    </source>
</evidence>
<evidence type="ECO:0000256" key="10">
    <source>
        <dbReference type="ARBA" id="ARBA00038150"/>
    </source>
</evidence>
<keyword evidence="5 11" id="KW-0812">Transmembrane</keyword>
<keyword evidence="4" id="KW-0808">Transferase</keyword>
<evidence type="ECO:0000256" key="3">
    <source>
        <dbReference type="ARBA" id="ARBA00022676"/>
    </source>
</evidence>
<keyword evidence="7 11" id="KW-1133">Transmembrane helix</keyword>
<keyword evidence="3" id="KW-0328">Glycosyltransferase</keyword>